<reference evidence="2 3" key="1">
    <citation type="submission" date="2014-02" db="EMBL/GenBank/DDBJ databases">
        <title>The small core and large imbalanced accessory genome model reveals a collaborative survival strategy of Sorangium cellulosum strains in nature.</title>
        <authorList>
            <person name="Han K."/>
            <person name="Peng R."/>
            <person name="Blom J."/>
            <person name="Li Y.-Z."/>
        </authorList>
    </citation>
    <scope>NUCLEOTIDE SEQUENCE [LARGE SCALE GENOMIC DNA]</scope>
    <source>
        <strain evidence="2 3">So0157-18</strain>
    </source>
</reference>
<dbReference type="Proteomes" id="UP000075604">
    <property type="component" value="Unassembled WGS sequence"/>
</dbReference>
<evidence type="ECO:0000313" key="3">
    <source>
        <dbReference type="Proteomes" id="UP000075604"/>
    </source>
</evidence>
<dbReference type="InterPro" id="IPR036078">
    <property type="entry name" value="Spo11/TopoVI_A_sf"/>
</dbReference>
<dbReference type="Pfam" id="PF09983">
    <property type="entry name" value="JetD_C"/>
    <property type="match status" value="1"/>
</dbReference>
<proteinExistence type="predicted"/>
<gene>
    <name evidence="2" type="ORF">BE04_20370</name>
</gene>
<dbReference type="EMBL" id="JELX01001742">
    <property type="protein sequence ID" value="KYF57875.1"/>
    <property type="molecule type" value="Genomic_DNA"/>
</dbReference>
<evidence type="ECO:0000313" key="2">
    <source>
        <dbReference type="EMBL" id="KYF57875.1"/>
    </source>
</evidence>
<comment type="caution">
    <text evidence="2">The sequence shown here is derived from an EMBL/GenBank/DDBJ whole genome shotgun (WGS) entry which is preliminary data.</text>
</comment>
<dbReference type="InterPro" id="IPR024534">
    <property type="entry name" value="JetD_C"/>
</dbReference>
<accession>A0A150PQA4</accession>
<dbReference type="GO" id="GO:0005694">
    <property type="term" value="C:chromosome"/>
    <property type="evidence" value="ECO:0007669"/>
    <property type="project" value="InterPro"/>
</dbReference>
<protein>
    <recommendedName>
        <fullName evidence="1">Wadjet protein JetD C-terminal domain-containing protein</fullName>
    </recommendedName>
</protein>
<dbReference type="AlphaFoldDB" id="A0A150PQA4"/>
<organism evidence="2 3">
    <name type="scientific">Sorangium cellulosum</name>
    <name type="common">Polyangium cellulosum</name>
    <dbReference type="NCBI Taxonomy" id="56"/>
    <lineage>
        <taxon>Bacteria</taxon>
        <taxon>Pseudomonadati</taxon>
        <taxon>Myxococcota</taxon>
        <taxon>Polyangia</taxon>
        <taxon>Polyangiales</taxon>
        <taxon>Polyangiaceae</taxon>
        <taxon>Sorangium</taxon>
    </lineage>
</organism>
<evidence type="ECO:0000259" key="1">
    <source>
        <dbReference type="Pfam" id="PF09983"/>
    </source>
</evidence>
<dbReference type="SUPFAM" id="SSF56726">
    <property type="entry name" value="DNA topoisomerase IV, alpha subunit"/>
    <property type="match status" value="1"/>
</dbReference>
<name>A0A150PQA4_SORCE</name>
<dbReference type="GO" id="GO:0003677">
    <property type="term" value="F:DNA binding"/>
    <property type="evidence" value="ECO:0007669"/>
    <property type="project" value="InterPro"/>
</dbReference>
<feature type="domain" description="Wadjet protein JetD C-terminal" evidence="1">
    <location>
        <begin position="8"/>
        <end position="82"/>
    </location>
</feature>
<sequence>MKAGLALEGTVRAALLVENLGAFCDLAAIDGWLFVHVAGWDTATVTRLLERLTHAAVVHFGDLDPNGVRIFRHLRGARPDLRCSVLRAPPVRVSCRCRWCIASVSDAVGGRGTLEK</sequence>